<proteinExistence type="predicted"/>
<comment type="caution">
    <text evidence="2">The sequence shown here is derived from an EMBL/GenBank/DDBJ whole genome shotgun (WGS) entry which is preliminary data.</text>
</comment>
<sequence length="213" mass="25007">MKKLLLLFASSTLVLTSFAQVNPLAYNQNKNDNPFIVENHSFGLKTGWMRYLNYGVSGFCEFSLANRWTLYNEIYLSYDTYFPFRKDFNKLPLTPGINIEPRWYFNIQKRSNKDKWTANNASNFLSFRLNYHHRNGIMTPFHEDNVLYSGNSYEFNALLMFGMRRNLTKHIFFEGNVGLGIQYVKEKGVSFPVQESITPNVQLDLRFGINWSK</sequence>
<keyword evidence="3" id="KW-1185">Reference proteome</keyword>
<dbReference type="OrthoDB" id="883248at2"/>
<evidence type="ECO:0000313" key="2">
    <source>
        <dbReference type="EMBL" id="KAB1065696.1"/>
    </source>
</evidence>
<name>A0A6N6M9D2_9FLAO</name>
<feature type="signal peptide" evidence="1">
    <location>
        <begin position="1"/>
        <end position="19"/>
    </location>
</feature>
<evidence type="ECO:0000256" key="1">
    <source>
        <dbReference type="SAM" id="SignalP"/>
    </source>
</evidence>
<evidence type="ECO:0000313" key="3">
    <source>
        <dbReference type="Proteomes" id="UP000435357"/>
    </source>
</evidence>
<dbReference type="Proteomes" id="UP000435357">
    <property type="component" value="Unassembled WGS sequence"/>
</dbReference>
<feature type="chain" id="PRO_5027051191" description="DUF3575 domain-containing protein" evidence="1">
    <location>
        <begin position="20"/>
        <end position="213"/>
    </location>
</feature>
<reference evidence="2 3" key="1">
    <citation type="submission" date="2019-09" db="EMBL/GenBank/DDBJ databases">
        <title>Genomes of Cryomorphaceae.</title>
        <authorList>
            <person name="Bowman J.P."/>
        </authorList>
    </citation>
    <scope>NUCLEOTIDE SEQUENCE [LARGE SCALE GENOMIC DNA]</scope>
    <source>
        <strain evidence="2 3">KCTC 52047</strain>
    </source>
</reference>
<protein>
    <recommendedName>
        <fullName evidence="4">DUF3575 domain-containing protein</fullName>
    </recommendedName>
</protein>
<dbReference type="AlphaFoldDB" id="A0A6N6M9D2"/>
<dbReference type="RefSeq" id="WP_151166521.1">
    <property type="nucleotide sequence ID" value="NZ_WACR01000002.1"/>
</dbReference>
<dbReference type="EMBL" id="WACR01000002">
    <property type="protein sequence ID" value="KAB1065696.1"/>
    <property type="molecule type" value="Genomic_DNA"/>
</dbReference>
<keyword evidence="1" id="KW-0732">Signal</keyword>
<gene>
    <name evidence="2" type="ORF">F3059_03300</name>
</gene>
<evidence type="ECO:0008006" key="4">
    <source>
        <dbReference type="Google" id="ProtNLM"/>
    </source>
</evidence>
<accession>A0A6N6M9D2</accession>
<organism evidence="2 3">
    <name type="scientific">Salibacter halophilus</name>
    <dbReference type="NCBI Taxonomy" id="1803916"/>
    <lineage>
        <taxon>Bacteria</taxon>
        <taxon>Pseudomonadati</taxon>
        <taxon>Bacteroidota</taxon>
        <taxon>Flavobacteriia</taxon>
        <taxon>Flavobacteriales</taxon>
        <taxon>Salibacteraceae</taxon>
        <taxon>Salibacter</taxon>
    </lineage>
</organism>